<feature type="binding site" evidence="5">
    <location>
        <begin position="98"/>
        <end position="102"/>
    </location>
    <ligand>
        <name>NAD(+)</name>
        <dbReference type="ChEBI" id="CHEBI:57540"/>
    </ligand>
</feature>
<dbReference type="InterPro" id="IPR001670">
    <property type="entry name" value="ADH_Fe/GldA"/>
</dbReference>
<dbReference type="RefSeq" id="WP_106632739.1">
    <property type="nucleotide sequence ID" value="NZ_PXXO01000013.1"/>
</dbReference>
<evidence type="ECO:0000259" key="6">
    <source>
        <dbReference type="Pfam" id="PF00465"/>
    </source>
</evidence>
<feature type="binding site" evidence="4">
    <location>
        <position position="270"/>
    </location>
    <ligand>
        <name>glycerol</name>
        <dbReference type="ChEBI" id="CHEBI:17754"/>
    </ligand>
</feature>
<dbReference type="EMBL" id="PXXO01000013">
    <property type="protein sequence ID" value="PSJ04299.1"/>
    <property type="molecule type" value="Genomic_DNA"/>
</dbReference>
<feature type="binding site" evidence="4">
    <location>
        <position position="253"/>
    </location>
    <ligand>
        <name>glycerol</name>
        <dbReference type="ChEBI" id="CHEBI:17754"/>
    </ligand>
</feature>
<dbReference type="Gene3D" id="1.20.1090.10">
    <property type="entry name" value="Dehydroquinate synthase-like - alpha domain"/>
    <property type="match status" value="1"/>
</dbReference>
<protein>
    <submittedName>
        <fullName evidence="7">Oxidoreductase</fullName>
    </submittedName>
</protein>
<accession>A0A2P7MSV9</accession>
<feature type="binding site" evidence="5">
    <location>
        <position position="131"/>
    </location>
    <ligand>
        <name>NAD(+)</name>
        <dbReference type="ChEBI" id="CHEBI:57540"/>
    </ligand>
</feature>
<sequence>MSNSLSQHAIAPAEVLRGPGAWLQGIPRLAALGQRPLVLGRSAVTAQLRQQLVADLHQAGLQPHCAELQFDCCEEDLKKVSAICQNQGCDAVVAIGGGKVLDAGKLLAHRLSLACITVPTSAATCAGWTALANIYSVEGAFLGDVALARCPDLLIFDHDLVRQAPARTLASGIADAMAKWYESSVSSGASGDGLVQQAVQMARVLRDQLMLEAEFALQDPHGAAWERVAEACGLSAGLIGGIGGARCRTVAAHAVHNGLTQLEASHGRLHGEKVGFGILVQLRLEEVLGGNQLAGQSRRQLLPLFRKLGLPVSLEELGLAEAGLHQLQQACAFACSDDSDLHHLPFAVGPNDLLAALVSTCSSERQPA</sequence>
<evidence type="ECO:0000313" key="8">
    <source>
        <dbReference type="Proteomes" id="UP000243002"/>
    </source>
</evidence>
<dbReference type="SUPFAM" id="SSF56796">
    <property type="entry name" value="Dehydroquinate synthase-like"/>
    <property type="match status" value="1"/>
</dbReference>
<name>A0A2P7MSV9_9CYAN</name>
<keyword evidence="5" id="KW-0520">NAD</keyword>
<keyword evidence="8" id="KW-1185">Reference proteome</keyword>
<evidence type="ECO:0000256" key="4">
    <source>
        <dbReference type="PIRSR" id="PIRSR000112-1"/>
    </source>
</evidence>
<dbReference type="Proteomes" id="UP000243002">
    <property type="component" value="Unassembled WGS sequence"/>
</dbReference>
<feature type="domain" description="Alcohol dehydrogenase iron-type/glycerol dehydrogenase GldA" evidence="6">
    <location>
        <begin position="12"/>
        <end position="157"/>
    </location>
</feature>
<feature type="binding site" evidence="4">
    <location>
        <position position="175"/>
    </location>
    <ligand>
        <name>glycerol</name>
        <dbReference type="ChEBI" id="CHEBI:17754"/>
    </ligand>
</feature>
<comment type="cofactor">
    <cofactor evidence="4">
        <name>Zn(2+)</name>
        <dbReference type="ChEBI" id="CHEBI:29105"/>
    </cofactor>
    <text evidence="4">Binds 1 zinc ion per subunit.</text>
</comment>
<proteinExistence type="inferred from homology"/>
<evidence type="ECO:0000256" key="2">
    <source>
        <dbReference type="ARBA" id="ARBA00022723"/>
    </source>
</evidence>
<evidence type="ECO:0000256" key="3">
    <source>
        <dbReference type="ARBA" id="ARBA00023002"/>
    </source>
</evidence>
<dbReference type="GO" id="GO:0016614">
    <property type="term" value="F:oxidoreductase activity, acting on CH-OH group of donors"/>
    <property type="evidence" value="ECO:0007669"/>
    <property type="project" value="InterPro"/>
</dbReference>
<organism evidence="7 8">
    <name type="scientific">Cyanobium usitatum str. Tous</name>
    <dbReference type="NCBI Taxonomy" id="2116684"/>
    <lineage>
        <taxon>Bacteria</taxon>
        <taxon>Bacillati</taxon>
        <taxon>Cyanobacteriota</taxon>
        <taxon>Cyanophyceae</taxon>
        <taxon>Synechococcales</taxon>
        <taxon>Prochlorococcaceae</taxon>
        <taxon>Cyanobium</taxon>
    </lineage>
</organism>
<dbReference type="GO" id="GO:0046872">
    <property type="term" value="F:metal ion binding"/>
    <property type="evidence" value="ECO:0007669"/>
    <property type="project" value="UniProtKB-KW"/>
</dbReference>
<evidence type="ECO:0000256" key="1">
    <source>
        <dbReference type="ARBA" id="ARBA00007358"/>
    </source>
</evidence>
<dbReference type="CDD" id="cd08550">
    <property type="entry name" value="GlyDH-like"/>
    <property type="match status" value="1"/>
</dbReference>
<keyword evidence="4" id="KW-0862">Zinc</keyword>
<dbReference type="Gene3D" id="3.40.50.1970">
    <property type="match status" value="1"/>
</dbReference>
<evidence type="ECO:0000313" key="7">
    <source>
        <dbReference type="EMBL" id="PSJ04299.1"/>
    </source>
</evidence>
<keyword evidence="3" id="KW-0560">Oxidoreductase</keyword>
<dbReference type="InterPro" id="IPR016205">
    <property type="entry name" value="Glycerol_DH"/>
</dbReference>
<dbReference type="Pfam" id="PF00465">
    <property type="entry name" value="Fe-ADH"/>
    <property type="match status" value="1"/>
</dbReference>
<dbReference type="AlphaFoldDB" id="A0A2P7MSV9"/>
<gene>
    <name evidence="7" type="ORF">C7K55_10780</name>
</gene>
<dbReference type="PANTHER" id="PTHR43616">
    <property type="entry name" value="GLYCEROL DEHYDROGENASE"/>
    <property type="match status" value="1"/>
</dbReference>
<comment type="similarity">
    <text evidence="1">Belongs to the iron-containing alcohol dehydrogenase family.</text>
</comment>
<evidence type="ECO:0000256" key="5">
    <source>
        <dbReference type="PIRSR" id="PIRSR000112-3"/>
    </source>
</evidence>
<feature type="binding site" evidence="5">
    <location>
        <position position="135"/>
    </location>
    <ligand>
        <name>NAD(+)</name>
        <dbReference type="ChEBI" id="CHEBI:57540"/>
    </ligand>
</feature>
<comment type="caution">
    <text evidence="7">The sequence shown here is derived from an EMBL/GenBank/DDBJ whole genome shotgun (WGS) entry which is preliminary data.</text>
</comment>
<dbReference type="PANTHER" id="PTHR43616:SF3">
    <property type="entry name" value="HYDROXYCARBOXYLATE DEHYDROGENASE A"/>
    <property type="match status" value="1"/>
</dbReference>
<dbReference type="PIRSF" id="PIRSF000112">
    <property type="entry name" value="Glycerol_dehydrogenase"/>
    <property type="match status" value="1"/>
</dbReference>
<dbReference type="InterPro" id="IPR018211">
    <property type="entry name" value="ADH_Fe_CS"/>
</dbReference>
<dbReference type="OrthoDB" id="5198708at2"/>
<feature type="binding site" evidence="5">
    <location>
        <position position="129"/>
    </location>
    <ligand>
        <name>NAD(+)</name>
        <dbReference type="ChEBI" id="CHEBI:57540"/>
    </ligand>
</feature>
<reference evidence="7 8" key="1">
    <citation type="journal article" date="2018" name="Environ. Microbiol.">
        <title>Ecological and genomic features of two widespread freshwater picocyanobacteria.</title>
        <authorList>
            <person name="Cabello-Yeves P.J."/>
            <person name="Picazo A."/>
            <person name="Camacho A."/>
            <person name="Callieri C."/>
            <person name="Rosselli R."/>
            <person name="Roda-Garcia J.J."/>
            <person name="Coutinho F.H."/>
            <person name="Rodriguez-Valera F."/>
        </authorList>
    </citation>
    <scope>NUCLEOTIDE SEQUENCE [LARGE SCALE GENOMIC DNA]</scope>
    <source>
        <strain evidence="7 8">Tous</strain>
    </source>
</reference>
<keyword evidence="2 4" id="KW-0479">Metal-binding</keyword>
<dbReference type="PROSITE" id="PS00913">
    <property type="entry name" value="ADH_IRON_1"/>
    <property type="match status" value="1"/>
</dbReference>